<sequence length="224" mass="22837">MSLKRAIPAALLCALALGACARDSAGLGAAPTGGSLLAGSLASALPGRKAKAGAPQDVATIAANALAANSGPVLLAQFEGAPTPMVMAERGRNGAMRTFISPDNRALILRDGMMAGTRGLGRDLMSSETAESAALIGARKAGTAKRVQYYLDGDGLERPLPMTCTIAPGAPMQQQGVTVTPVSETCAPAGAENSYMVGADGRILASRQWIGPRMGYLNITQLRD</sequence>
<dbReference type="SUPFAM" id="SSF159270">
    <property type="entry name" value="YmcC-like"/>
    <property type="match status" value="1"/>
</dbReference>
<evidence type="ECO:0000256" key="1">
    <source>
        <dbReference type="SAM" id="SignalP"/>
    </source>
</evidence>
<evidence type="ECO:0000313" key="3">
    <source>
        <dbReference type="Proteomes" id="UP000243507"/>
    </source>
</evidence>
<keyword evidence="3" id="KW-1185">Reference proteome</keyword>
<dbReference type="EMBL" id="NTJD01000002">
    <property type="protein sequence ID" value="PCD77461.1"/>
    <property type="molecule type" value="Genomic_DNA"/>
</dbReference>
<dbReference type="OrthoDB" id="6237231at2"/>
<dbReference type="InterPro" id="IPR023373">
    <property type="entry name" value="YmcC_sf"/>
</dbReference>
<keyword evidence="1" id="KW-0732">Signal</keyword>
<feature type="chain" id="PRO_5013082190" description="Group 4 capsule polysaccharide lipoprotein gfcB, YjbF" evidence="1">
    <location>
        <begin position="22"/>
        <end position="224"/>
    </location>
</feature>
<dbReference type="RefSeq" id="WP_096430934.1">
    <property type="nucleotide sequence ID" value="NZ_NTJD01000002.1"/>
</dbReference>
<feature type="signal peptide" evidence="1">
    <location>
        <begin position="1"/>
        <end position="21"/>
    </location>
</feature>
<organism evidence="2 3">
    <name type="scientific">Pseudothioclava arenosa</name>
    <dbReference type="NCBI Taxonomy" id="1795308"/>
    <lineage>
        <taxon>Bacteria</taxon>
        <taxon>Pseudomonadati</taxon>
        <taxon>Pseudomonadota</taxon>
        <taxon>Alphaproteobacteria</taxon>
        <taxon>Rhodobacterales</taxon>
        <taxon>Paracoccaceae</taxon>
        <taxon>Pseudothioclava</taxon>
    </lineage>
</organism>
<evidence type="ECO:0008006" key="4">
    <source>
        <dbReference type="Google" id="ProtNLM"/>
    </source>
</evidence>
<name>A0A2A4CQE2_9RHOB</name>
<dbReference type="Pfam" id="PF11102">
    <property type="entry name" value="YjbF"/>
    <property type="match status" value="1"/>
</dbReference>
<protein>
    <recommendedName>
        <fullName evidence="4">Group 4 capsule polysaccharide lipoprotein gfcB, YjbF</fullName>
    </recommendedName>
</protein>
<dbReference type="InterPro" id="IPR021308">
    <property type="entry name" value="GfcB"/>
</dbReference>
<reference evidence="2 3" key="1">
    <citation type="submission" date="2017-09" db="EMBL/GenBank/DDBJ databases">
        <title>A multilocus sequence analysis scheme for characterization of bacteria in the genus Thioclava.</title>
        <authorList>
            <person name="Liu Y."/>
            <person name="Shao Z."/>
        </authorList>
    </citation>
    <scope>NUCLEOTIDE SEQUENCE [LARGE SCALE GENOMIC DNA]</scope>
    <source>
        <strain evidence="2 3">CAU 1312</strain>
    </source>
</reference>
<gene>
    <name evidence="2" type="ORF">CLN94_02835</name>
</gene>
<evidence type="ECO:0000313" key="2">
    <source>
        <dbReference type="EMBL" id="PCD77461.1"/>
    </source>
</evidence>
<accession>A0A2A4CQE2</accession>
<dbReference type="Proteomes" id="UP000243507">
    <property type="component" value="Unassembled WGS sequence"/>
</dbReference>
<dbReference type="AlphaFoldDB" id="A0A2A4CQE2"/>
<comment type="caution">
    <text evidence="2">The sequence shown here is derived from an EMBL/GenBank/DDBJ whole genome shotgun (WGS) entry which is preliminary data.</text>
</comment>
<dbReference type="PROSITE" id="PS51257">
    <property type="entry name" value="PROKAR_LIPOPROTEIN"/>
    <property type="match status" value="1"/>
</dbReference>
<dbReference type="Gene3D" id="2.40.360.10">
    <property type="entry name" value="YmcC-like"/>
    <property type="match status" value="1"/>
</dbReference>
<proteinExistence type="predicted"/>